<dbReference type="EMBL" id="CP001804">
    <property type="protein sequence ID" value="ACY19267.1"/>
    <property type="molecule type" value="Genomic_DNA"/>
</dbReference>
<dbReference type="InterPro" id="IPR022513">
    <property type="entry name" value="TOMM_pelo"/>
</dbReference>
<feature type="region of interest" description="Disordered" evidence="2">
    <location>
        <begin position="75"/>
        <end position="99"/>
    </location>
</feature>
<evidence type="ECO:0000313" key="4">
    <source>
        <dbReference type="EMBL" id="ACY19267.1"/>
    </source>
</evidence>
<dbReference type="Proteomes" id="UP000001880">
    <property type="component" value="Chromosome"/>
</dbReference>
<dbReference type="SUPFAM" id="SSF56209">
    <property type="entry name" value="Nitrile hydratase alpha chain"/>
    <property type="match status" value="1"/>
</dbReference>
<dbReference type="InterPro" id="IPR036648">
    <property type="entry name" value="CN_Hdrase_a/SCN_Hdrase_g_sf"/>
</dbReference>
<dbReference type="eggNOG" id="ENOG5032AHY">
    <property type="taxonomic scope" value="Bacteria"/>
</dbReference>
<evidence type="ECO:0000256" key="2">
    <source>
        <dbReference type="SAM" id="MobiDB-lite"/>
    </source>
</evidence>
<feature type="domain" description="Nitrile hydratase alpha/Thiocyanate hydrolase gamma" evidence="3">
    <location>
        <begin position="6"/>
        <end position="76"/>
    </location>
</feature>
<dbReference type="GO" id="GO:0046914">
    <property type="term" value="F:transition metal ion binding"/>
    <property type="evidence" value="ECO:0007669"/>
    <property type="project" value="InterPro"/>
</dbReference>
<organism evidence="4 5">
    <name type="scientific">Haliangium ochraceum (strain DSM 14365 / JCM 11303 / SMP-2)</name>
    <dbReference type="NCBI Taxonomy" id="502025"/>
    <lineage>
        <taxon>Bacteria</taxon>
        <taxon>Pseudomonadati</taxon>
        <taxon>Myxococcota</taxon>
        <taxon>Polyangia</taxon>
        <taxon>Haliangiales</taxon>
        <taxon>Kofleriaceae</taxon>
        <taxon>Haliangium</taxon>
    </lineage>
</organism>
<sequence>MSTNQGYTRHIQMTDEEVRNLHVWKSIVTRAWTDDAFRQELLNDSTRVLEQNGFSIPAGVNFAVVEDTDQQRHLILPPKPGPGVTVSELGKNSDYDPGF</sequence>
<reference evidence="4 5" key="1">
    <citation type="journal article" date="2010" name="Stand. Genomic Sci.">
        <title>Complete genome sequence of Haliangium ochraceum type strain (SMP-2).</title>
        <authorList>
            <consortium name="US DOE Joint Genome Institute (JGI-PGF)"/>
            <person name="Ivanova N."/>
            <person name="Daum C."/>
            <person name="Lang E."/>
            <person name="Abt B."/>
            <person name="Kopitz M."/>
            <person name="Saunders E."/>
            <person name="Lapidus A."/>
            <person name="Lucas S."/>
            <person name="Glavina Del Rio T."/>
            <person name="Nolan M."/>
            <person name="Tice H."/>
            <person name="Copeland A."/>
            <person name="Cheng J.F."/>
            <person name="Chen F."/>
            <person name="Bruce D."/>
            <person name="Goodwin L."/>
            <person name="Pitluck S."/>
            <person name="Mavromatis K."/>
            <person name="Pati A."/>
            <person name="Mikhailova N."/>
            <person name="Chen A."/>
            <person name="Palaniappan K."/>
            <person name="Land M."/>
            <person name="Hauser L."/>
            <person name="Chang Y.J."/>
            <person name="Jeffries C.D."/>
            <person name="Detter J.C."/>
            <person name="Brettin T."/>
            <person name="Rohde M."/>
            <person name="Goker M."/>
            <person name="Bristow J."/>
            <person name="Markowitz V."/>
            <person name="Eisen J.A."/>
            <person name="Hugenholtz P."/>
            <person name="Kyrpides N.C."/>
            <person name="Klenk H.P."/>
        </authorList>
    </citation>
    <scope>NUCLEOTIDE SEQUENCE [LARGE SCALE GENOMIC DNA]</scope>
    <source>
        <strain evidence="5">DSM 14365 / CIP 107738 / JCM 11303 / AJ 13395 / SMP-2</strain>
    </source>
</reference>
<dbReference type="NCBIfam" id="TIGR03793">
    <property type="entry name" value="leader_NHLP"/>
    <property type="match status" value="1"/>
</dbReference>
<keyword evidence="5" id="KW-1185">Reference proteome</keyword>
<evidence type="ECO:0000259" key="3">
    <source>
        <dbReference type="Pfam" id="PF02979"/>
    </source>
</evidence>
<dbReference type="AlphaFoldDB" id="D0LUE4"/>
<evidence type="ECO:0000313" key="5">
    <source>
        <dbReference type="Proteomes" id="UP000001880"/>
    </source>
</evidence>
<gene>
    <name evidence="4" type="ordered locus">Hoch_6803</name>
</gene>
<dbReference type="RefSeq" id="WP_012831859.1">
    <property type="nucleotide sequence ID" value="NC_013440.1"/>
</dbReference>
<dbReference type="OrthoDB" id="5514662at2"/>
<dbReference type="Gene3D" id="3.90.330.10">
    <property type="entry name" value="Nitrile hydratase alpha /Thiocyanate hydrolase gamma"/>
    <property type="match status" value="1"/>
</dbReference>
<dbReference type="GO" id="GO:0003824">
    <property type="term" value="F:catalytic activity"/>
    <property type="evidence" value="ECO:0007669"/>
    <property type="project" value="InterPro"/>
</dbReference>
<name>D0LUE4_HALO1</name>
<dbReference type="KEGG" id="hoh:Hoch_6803"/>
<dbReference type="HOGENOM" id="CLU_2316401_0_0_7"/>
<keyword evidence="1" id="KW-0479">Metal-binding</keyword>
<dbReference type="InterPro" id="IPR004232">
    <property type="entry name" value="CN_Hdrtase_a/SCN_Hdrlase_g"/>
</dbReference>
<dbReference type="STRING" id="502025.Hoch_6803"/>
<proteinExistence type="predicted"/>
<protein>
    <recommendedName>
        <fullName evidence="3">Nitrile hydratase alpha/Thiocyanate hydrolase gamma domain-containing protein</fullName>
    </recommendedName>
</protein>
<dbReference type="Pfam" id="PF02979">
    <property type="entry name" value="NHase_alpha"/>
    <property type="match status" value="1"/>
</dbReference>
<accession>D0LUE4</accession>
<evidence type="ECO:0000256" key="1">
    <source>
        <dbReference type="ARBA" id="ARBA00022723"/>
    </source>
</evidence>